<evidence type="ECO:0000313" key="3">
    <source>
        <dbReference type="Proteomes" id="UP000317318"/>
    </source>
</evidence>
<accession>A0A517R0E6</accession>
<proteinExistence type="predicted"/>
<dbReference type="InterPro" id="IPR013024">
    <property type="entry name" value="GGCT-like"/>
</dbReference>
<dbReference type="KEGG" id="svp:Pan189_16760"/>
<gene>
    <name evidence="2" type="ORF">Pan189_16760</name>
</gene>
<feature type="domain" description="Gamma-glutamylcyclotransferase AIG2-like" evidence="1">
    <location>
        <begin position="7"/>
        <end position="111"/>
    </location>
</feature>
<dbReference type="RefSeq" id="WP_145363433.1">
    <property type="nucleotide sequence ID" value="NZ_CP036268.1"/>
</dbReference>
<dbReference type="Pfam" id="PF06094">
    <property type="entry name" value="GGACT"/>
    <property type="match status" value="1"/>
</dbReference>
<organism evidence="2 3">
    <name type="scientific">Stratiformator vulcanicus</name>
    <dbReference type="NCBI Taxonomy" id="2527980"/>
    <lineage>
        <taxon>Bacteria</taxon>
        <taxon>Pseudomonadati</taxon>
        <taxon>Planctomycetota</taxon>
        <taxon>Planctomycetia</taxon>
        <taxon>Planctomycetales</taxon>
        <taxon>Planctomycetaceae</taxon>
        <taxon>Stratiformator</taxon>
    </lineage>
</organism>
<keyword evidence="3" id="KW-1185">Reference proteome</keyword>
<evidence type="ECO:0000313" key="2">
    <source>
        <dbReference type="EMBL" id="QDT37303.1"/>
    </source>
</evidence>
<dbReference type="Gene3D" id="3.10.490.10">
    <property type="entry name" value="Gamma-glutamyl cyclotransferase-like"/>
    <property type="match status" value="1"/>
</dbReference>
<evidence type="ECO:0000259" key="1">
    <source>
        <dbReference type="Pfam" id="PF06094"/>
    </source>
</evidence>
<dbReference type="SUPFAM" id="SSF110857">
    <property type="entry name" value="Gamma-glutamyl cyclotransferase-like"/>
    <property type="match status" value="1"/>
</dbReference>
<sequence length="116" mass="13410">MDRRLPLFVFGTLRRGESNHDRLKGRYDRVLPAILNDYERIDPLMIDAKPGGVVDGELFFLTTALYDVIMADCDELEELPPGEMRGEWYERRTVIVTTNEGSFEAWAYVRPSVARQ</sequence>
<dbReference type="Proteomes" id="UP000317318">
    <property type="component" value="Chromosome"/>
</dbReference>
<dbReference type="EMBL" id="CP036268">
    <property type="protein sequence ID" value="QDT37303.1"/>
    <property type="molecule type" value="Genomic_DNA"/>
</dbReference>
<dbReference type="InterPro" id="IPR009288">
    <property type="entry name" value="AIG2-like_dom"/>
</dbReference>
<reference evidence="2 3" key="1">
    <citation type="submission" date="2019-02" db="EMBL/GenBank/DDBJ databases">
        <title>Deep-cultivation of Planctomycetes and their phenomic and genomic characterization uncovers novel biology.</title>
        <authorList>
            <person name="Wiegand S."/>
            <person name="Jogler M."/>
            <person name="Boedeker C."/>
            <person name="Pinto D."/>
            <person name="Vollmers J."/>
            <person name="Rivas-Marin E."/>
            <person name="Kohn T."/>
            <person name="Peeters S.H."/>
            <person name="Heuer A."/>
            <person name="Rast P."/>
            <person name="Oberbeckmann S."/>
            <person name="Bunk B."/>
            <person name="Jeske O."/>
            <person name="Meyerdierks A."/>
            <person name="Storesund J.E."/>
            <person name="Kallscheuer N."/>
            <person name="Luecker S."/>
            <person name="Lage O.M."/>
            <person name="Pohl T."/>
            <person name="Merkel B.J."/>
            <person name="Hornburger P."/>
            <person name="Mueller R.-W."/>
            <person name="Bruemmer F."/>
            <person name="Labrenz M."/>
            <person name="Spormann A.M."/>
            <person name="Op den Camp H."/>
            <person name="Overmann J."/>
            <person name="Amann R."/>
            <person name="Jetten M.S.M."/>
            <person name="Mascher T."/>
            <person name="Medema M.H."/>
            <person name="Devos D.P."/>
            <person name="Kaster A.-K."/>
            <person name="Ovreas L."/>
            <person name="Rohde M."/>
            <person name="Galperin M.Y."/>
            <person name="Jogler C."/>
        </authorList>
    </citation>
    <scope>NUCLEOTIDE SEQUENCE [LARGE SCALE GENOMIC DNA]</scope>
    <source>
        <strain evidence="2 3">Pan189</strain>
    </source>
</reference>
<name>A0A517R0E6_9PLAN</name>
<dbReference type="InterPro" id="IPR036568">
    <property type="entry name" value="GGCT-like_sf"/>
</dbReference>
<dbReference type="AlphaFoldDB" id="A0A517R0E6"/>
<protein>
    <submittedName>
        <fullName evidence="2">AIG2-like family protein</fullName>
    </submittedName>
</protein>
<dbReference type="CDD" id="cd06661">
    <property type="entry name" value="GGCT_like"/>
    <property type="match status" value="1"/>
</dbReference>
<dbReference type="OrthoDB" id="8538589at2"/>